<evidence type="ECO:0000256" key="5">
    <source>
        <dbReference type="ARBA" id="ARBA00022630"/>
    </source>
</evidence>
<comment type="similarity">
    <text evidence="3">Belongs to the FAD-binding monooxygenase family.</text>
</comment>
<protein>
    <recommendedName>
        <fullName evidence="13">FAD-containing monooxygenase EthA</fullName>
    </recommendedName>
    <alternativeName>
        <fullName evidence="14">Prodrug activator EtaA</fullName>
    </alternativeName>
</protein>
<comment type="function">
    <text evidence="12">Monooxygenase able to convert a wide range of ketones to the corresponding esters or lactones via a Baeyer-Villiger oxidation reaction. Can act on long-chain aliphatic ketones (2-hexanone to 2-dodecanone) and on aromatic ketones (phenylacetone and benzylacetone). Is also able to catalyze enantioselective sulfoxidation of methyl-p-tolylsulfide. In vivo, likely functions as a BVMO, but the exact nature of the physiological substrate(s) remains to be established.</text>
</comment>
<keyword evidence="7" id="KW-0521">NADP</keyword>
<evidence type="ECO:0000256" key="12">
    <source>
        <dbReference type="ARBA" id="ARBA00059740"/>
    </source>
</evidence>
<dbReference type="GO" id="GO:0050661">
    <property type="term" value="F:NADP binding"/>
    <property type="evidence" value="ECO:0007669"/>
    <property type="project" value="InterPro"/>
</dbReference>
<dbReference type="Proteomes" id="UP000093985">
    <property type="component" value="Unassembled WGS sequence"/>
</dbReference>
<evidence type="ECO:0000256" key="9">
    <source>
        <dbReference type="ARBA" id="ARBA00023033"/>
    </source>
</evidence>
<keyword evidence="6" id="KW-0274">FAD</keyword>
<dbReference type="OrthoDB" id="5168853at2"/>
<dbReference type="SUPFAM" id="SSF51905">
    <property type="entry name" value="FAD/NAD(P)-binding domain"/>
    <property type="match status" value="1"/>
</dbReference>
<dbReference type="Pfam" id="PF00743">
    <property type="entry name" value="FMO-like"/>
    <property type="match status" value="1"/>
</dbReference>
<evidence type="ECO:0000256" key="6">
    <source>
        <dbReference type="ARBA" id="ARBA00022827"/>
    </source>
</evidence>
<accession>A0A1A2ENP0</accession>
<evidence type="ECO:0000256" key="2">
    <source>
        <dbReference type="ARBA" id="ARBA00004236"/>
    </source>
</evidence>
<dbReference type="InterPro" id="IPR020946">
    <property type="entry name" value="Flavin_mOase-like"/>
</dbReference>
<dbReference type="Pfam" id="PF13450">
    <property type="entry name" value="NAD_binding_8"/>
    <property type="match status" value="1"/>
</dbReference>
<dbReference type="FunFam" id="3.50.50.60:FF:000213">
    <property type="entry name" value="FAD-containing monooxygenase EthA"/>
    <property type="match status" value="1"/>
</dbReference>
<evidence type="ECO:0000256" key="13">
    <source>
        <dbReference type="ARBA" id="ARBA00073152"/>
    </source>
</evidence>
<keyword evidence="4" id="KW-1003">Cell membrane</keyword>
<dbReference type="FunFam" id="3.50.50.60:FF:000228">
    <property type="entry name" value="FAD-containing monooxygenase EthA"/>
    <property type="match status" value="1"/>
</dbReference>
<proteinExistence type="inferred from homology"/>
<keyword evidence="10" id="KW-0472">Membrane</keyword>
<dbReference type="RefSeq" id="WP_064854889.1">
    <property type="nucleotide sequence ID" value="NZ_LZIM01000030.1"/>
</dbReference>
<sequence>MTEHLDVVIVGAGISGISAAWHLQNRCPNKSYAILERRDDLGGTWDLFKYPGIRSDSDMFTLGFRFKPWRSAHSIADGADIWNYINEAAVENGIDKKIRYRHKVVAADWSDADNQWMVTVDNNGEQEQITASFVFACSGYYNYDEGYSPEFPGSEDFTADGGIIVHPQHWPEDLDYAGKKIVVIGSGATAVTLIPALANSGAGHVTMLQRSPTYVGALPLVDPIAVQANRFLPTKLAHFVNRWKAIGFSTAQYQLSQKFPKYMRKTLMTMAKHRLPEGYDVDKHFGPRYNPWDERLCLAPNGDLFKTIRDGKADVVTDTIETFTKAGIRLNSGQELEADIIITATGLNMQLLGGATLLRNGEPIDLPKTMTYKGLMFSGVPNAAVTFGYTNASWTLKADLVSEFVCRVLNYMDEHGFDRVEPQHPGAAVKEEPFMDFSPGYFRRAMDTLPRSGSEAPWRLKQNYLLDLRLIRYGRVDEKSLRFSKHRVAVSA</sequence>
<evidence type="ECO:0000256" key="1">
    <source>
        <dbReference type="ARBA" id="ARBA00001974"/>
    </source>
</evidence>
<evidence type="ECO:0000256" key="4">
    <source>
        <dbReference type="ARBA" id="ARBA00022475"/>
    </source>
</evidence>
<keyword evidence="5" id="KW-0285">Flavoprotein</keyword>
<evidence type="ECO:0000256" key="8">
    <source>
        <dbReference type="ARBA" id="ARBA00023002"/>
    </source>
</evidence>
<evidence type="ECO:0000256" key="11">
    <source>
        <dbReference type="ARBA" id="ARBA00051124"/>
    </source>
</evidence>
<dbReference type="InterPro" id="IPR051820">
    <property type="entry name" value="FAD-binding_MO"/>
</dbReference>
<dbReference type="AlphaFoldDB" id="A0A1A2ENP0"/>
<comment type="cofactor">
    <cofactor evidence="1">
        <name>FAD</name>
        <dbReference type="ChEBI" id="CHEBI:57692"/>
    </cofactor>
</comment>
<name>A0A1A2ENP0_MYCSD</name>
<evidence type="ECO:0000256" key="14">
    <source>
        <dbReference type="ARBA" id="ARBA00078392"/>
    </source>
</evidence>
<gene>
    <name evidence="15" type="ORF">A5771_07455</name>
</gene>
<evidence type="ECO:0000256" key="3">
    <source>
        <dbReference type="ARBA" id="ARBA00010139"/>
    </source>
</evidence>
<dbReference type="PANTHER" id="PTHR43872:SF1">
    <property type="entry name" value="MONOOXYGENASE, PUTATIVE (AFU_ORTHOLOGUE AFUA_8G02570)-RELATED"/>
    <property type="match status" value="1"/>
</dbReference>
<comment type="subcellular location">
    <subcellularLocation>
        <location evidence="2">Cell membrane</location>
    </subcellularLocation>
</comment>
<dbReference type="GO" id="GO:0050660">
    <property type="term" value="F:flavin adenine dinucleotide binding"/>
    <property type="evidence" value="ECO:0007669"/>
    <property type="project" value="InterPro"/>
</dbReference>
<evidence type="ECO:0000313" key="16">
    <source>
        <dbReference type="Proteomes" id="UP000093985"/>
    </source>
</evidence>
<dbReference type="PANTHER" id="PTHR43872">
    <property type="entry name" value="MONOOXYGENASE, PUTATIVE (AFU_ORTHOLOGUE AFUA_8G02570)-RELATED"/>
    <property type="match status" value="1"/>
</dbReference>
<dbReference type="Gene3D" id="3.50.50.60">
    <property type="entry name" value="FAD/NAD(P)-binding domain"/>
    <property type="match status" value="3"/>
</dbReference>
<dbReference type="EMBL" id="LZIN01000040">
    <property type="protein sequence ID" value="OBG07108.1"/>
    <property type="molecule type" value="Genomic_DNA"/>
</dbReference>
<reference evidence="16" key="1">
    <citation type="submission" date="2016-06" db="EMBL/GenBank/DDBJ databases">
        <authorList>
            <person name="Sutton G."/>
            <person name="Brinkac L."/>
            <person name="Sanka R."/>
            <person name="Adams M."/>
            <person name="Lau E."/>
            <person name="Mehaffy C."/>
            <person name="Tameris M."/>
            <person name="Hatherill M."/>
            <person name="Hanekom W."/>
            <person name="Mahomed H."/>
            <person name="Mcshane H."/>
        </authorList>
    </citation>
    <scope>NUCLEOTIDE SEQUENCE [LARGE SCALE GENOMIC DNA]</scope>
    <source>
        <strain evidence="16">852014-51077_SCH5608930-a</strain>
    </source>
</reference>
<evidence type="ECO:0000256" key="10">
    <source>
        <dbReference type="ARBA" id="ARBA00023136"/>
    </source>
</evidence>
<dbReference type="GO" id="GO:0005886">
    <property type="term" value="C:plasma membrane"/>
    <property type="evidence" value="ECO:0007669"/>
    <property type="project" value="UniProtKB-SubCell"/>
</dbReference>
<organism evidence="15 16">
    <name type="scientific">Mycolicibacter sinensis (strain JDM601)</name>
    <name type="common">Mycobacterium sinense</name>
    <dbReference type="NCBI Taxonomy" id="875328"/>
    <lineage>
        <taxon>Bacteria</taxon>
        <taxon>Bacillati</taxon>
        <taxon>Actinomycetota</taxon>
        <taxon>Actinomycetes</taxon>
        <taxon>Mycobacteriales</taxon>
        <taxon>Mycobacteriaceae</taxon>
        <taxon>Mycolicibacter</taxon>
    </lineage>
</organism>
<comment type="caution">
    <text evidence="15">The sequence shown here is derived from an EMBL/GenBank/DDBJ whole genome shotgun (WGS) entry which is preliminary data.</text>
</comment>
<comment type="catalytic activity">
    <reaction evidence="11">
        <text>ethionamide + NADPH + O2 + H(+) = ethionamide S-oxide + NADP(+) + H2O</text>
        <dbReference type="Rhea" id="RHEA:47616"/>
        <dbReference type="ChEBI" id="CHEBI:4885"/>
        <dbReference type="ChEBI" id="CHEBI:15377"/>
        <dbReference type="ChEBI" id="CHEBI:15378"/>
        <dbReference type="ChEBI" id="CHEBI:15379"/>
        <dbReference type="ChEBI" id="CHEBI:57783"/>
        <dbReference type="ChEBI" id="CHEBI:58349"/>
        <dbReference type="ChEBI" id="CHEBI:87805"/>
    </reaction>
</comment>
<evidence type="ECO:0000256" key="7">
    <source>
        <dbReference type="ARBA" id="ARBA00022857"/>
    </source>
</evidence>
<dbReference type="InterPro" id="IPR036188">
    <property type="entry name" value="FAD/NAD-bd_sf"/>
</dbReference>
<evidence type="ECO:0000313" key="15">
    <source>
        <dbReference type="EMBL" id="OBG07108.1"/>
    </source>
</evidence>
<keyword evidence="9 15" id="KW-0503">Monooxygenase</keyword>
<dbReference type="GO" id="GO:0004499">
    <property type="term" value="F:N,N-dimethylaniline monooxygenase activity"/>
    <property type="evidence" value="ECO:0007669"/>
    <property type="project" value="InterPro"/>
</dbReference>
<keyword evidence="8" id="KW-0560">Oxidoreductase</keyword>